<dbReference type="AlphaFoldDB" id="A0A9P3LXK5"/>
<protein>
    <recommendedName>
        <fullName evidence="4">F-box domain-containing protein</fullName>
    </recommendedName>
</protein>
<reference evidence="2" key="2">
    <citation type="journal article" date="2022" name="Microbiol. Resour. Announc.">
        <title>Whole-Genome Sequence of Entomortierella parvispora E1425, a Mucoromycotan Fungus Associated with Burkholderiaceae-Related Endosymbiotic Bacteria.</title>
        <authorList>
            <person name="Herlambang A."/>
            <person name="Guo Y."/>
            <person name="Takashima Y."/>
            <person name="Narisawa K."/>
            <person name="Ohta H."/>
            <person name="Nishizawa T."/>
        </authorList>
    </citation>
    <scope>NUCLEOTIDE SEQUENCE</scope>
    <source>
        <strain evidence="2">E1425</strain>
    </source>
</reference>
<accession>A0A9P3LXK5</accession>
<evidence type="ECO:0000313" key="2">
    <source>
        <dbReference type="EMBL" id="GJJ74198.1"/>
    </source>
</evidence>
<dbReference type="Gene3D" id="1.20.1280.50">
    <property type="match status" value="1"/>
</dbReference>
<sequence>MELPNEIWWKVAQYFTLNDKAVSVLVCKSWNQIFITQLYEAIDLRPQKKDQKEKEGTPHQEDSIATSSTTNSNSDKSDEPKSMSMTTIQKYGHLVRELKICVASPYLRELPPSVNGLLLLHLESPPGEEDVVYDSLDRRGLARLLITNPQIQHIFFDKLMYKGAYKLFRQVAKCCQQLESLEVLNSFFKLKDMQSVIQKNPHLSLLAITNVNQYCCFSTPTPKAWQEPFPRLGALTLSLFLDENVKSLGPDEYVQLMCSIPIIQLKVVDYMYEENELTDALHAWPNVQNLILWCSGFGPRSMSALGKHFDHLHTLDLVNSVEFLTWMCEVVLAACPNLVDLGLCFVDLSMLLEEVIEDGKEPGVVSVMKLLNIKVDNVRVQSWACTRLQRFRAASLVWPGPIEMRKRAMNQFLALKHLKHLQFEEVIVLTERSSGSGSDAKIFWKEGDFERREIEQDMETKWMTEAWPDLQTFRMMARSFDTVMTHGIDD</sequence>
<feature type="region of interest" description="Disordered" evidence="1">
    <location>
        <begin position="47"/>
        <end position="83"/>
    </location>
</feature>
<dbReference type="InterPro" id="IPR036047">
    <property type="entry name" value="F-box-like_dom_sf"/>
</dbReference>
<evidence type="ECO:0000313" key="3">
    <source>
        <dbReference type="Proteomes" id="UP000827284"/>
    </source>
</evidence>
<name>A0A9P3LXK5_9FUNG</name>
<feature type="compositionally biased region" description="Basic and acidic residues" evidence="1">
    <location>
        <begin position="47"/>
        <end position="62"/>
    </location>
</feature>
<dbReference type="SUPFAM" id="SSF81383">
    <property type="entry name" value="F-box domain"/>
    <property type="match status" value="1"/>
</dbReference>
<dbReference type="EMBL" id="BQFW01000008">
    <property type="protein sequence ID" value="GJJ74198.1"/>
    <property type="molecule type" value="Genomic_DNA"/>
</dbReference>
<dbReference type="InterPro" id="IPR032675">
    <property type="entry name" value="LRR_dom_sf"/>
</dbReference>
<dbReference type="SUPFAM" id="SSF52047">
    <property type="entry name" value="RNI-like"/>
    <property type="match status" value="1"/>
</dbReference>
<evidence type="ECO:0000256" key="1">
    <source>
        <dbReference type="SAM" id="MobiDB-lite"/>
    </source>
</evidence>
<reference evidence="2" key="1">
    <citation type="submission" date="2021-11" db="EMBL/GenBank/DDBJ databases">
        <authorList>
            <person name="Herlambang A."/>
            <person name="Guo Y."/>
            <person name="Takashima Y."/>
            <person name="Nishizawa T."/>
        </authorList>
    </citation>
    <scope>NUCLEOTIDE SEQUENCE</scope>
    <source>
        <strain evidence="2">E1425</strain>
    </source>
</reference>
<evidence type="ECO:0008006" key="4">
    <source>
        <dbReference type="Google" id="ProtNLM"/>
    </source>
</evidence>
<dbReference type="Gene3D" id="3.80.10.10">
    <property type="entry name" value="Ribonuclease Inhibitor"/>
    <property type="match status" value="1"/>
</dbReference>
<organism evidence="2 3">
    <name type="scientific">Entomortierella parvispora</name>
    <dbReference type="NCBI Taxonomy" id="205924"/>
    <lineage>
        <taxon>Eukaryota</taxon>
        <taxon>Fungi</taxon>
        <taxon>Fungi incertae sedis</taxon>
        <taxon>Mucoromycota</taxon>
        <taxon>Mortierellomycotina</taxon>
        <taxon>Mortierellomycetes</taxon>
        <taxon>Mortierellales</taxon>
        <taxon>Mortierellaceae</taxon>
        <taxon>Entomortierella</taxon>
    </lineage>
</organism>
<proteinExistence type="predicted"/>
<gene>
    <name evidence="2" type="ORF">EMPS_06556</name>
</gene>
<comment type="caution">
    <text evidence="2">The sequence shown here is derived from an EMBL/GenBank/DDBJ whole genome shotgun (WGS) entry which is preliminary data.</text>
</comment>
<keyword evidence="3" id="KW-1185">Reference proteome</keyword>
<dbReference type="Proteomes" id="UP000827284">
    <property type="component" value="Unassembled WGS sequence"/>
</dbReference>